<dbReference type="AlphaFoldDB" id="A0AAU7DSP9"/>
<dbReference type="GO" id="GO:0006310">
    <property type="term" value="P:DNA recombination"/>
    <property type="evidence" value="ECO:0007669"/>
    <property type="project" value="UniProtKB-KW"/>
</dbReference>
<reference evidence="3" key="1">
    <citation type="submission" date="2023-03" db="EMBL/GenBank/DDBJ databases">
        <title>Edaphobacter sp.</title>
        <authorList>
            <person name="Huber K.J."/>
            <person name="Papendorf J."/>
            <person name="Pilke C."/>
            <person name="Bunk B."/>
            <person name="Sproeer C."/>
            <person name="Pester M."/>
        </authorList>
    </citation>
    <scope>NUCLEOTIDE SEQUENCE</scope>
    <source>
        <strain evidence="3">DSM 110680</strain>
    </source>
</reference>
<dbReference type="GO" id="GO:0003677">
    <property type="term" value="F:DNA binding"/>
    <property type="evidence" value="ECO:0007669"/>
    <property type="project" value="InterPro"/>
</dbReference>
<dbReference type="GO" id="GO:0015074">
    <property type="term" value="P:DNA integration"/>
    <property type="evidence" value="ECO:0007669"/>
    <property type="project" value="InterPro"/>
</dbReference>
<organism evidence="3">
    <name type="scientific">Telmatobacter sp. DSM 110680</name>
    <dbReference type="NCBI Taxonomy" id="3036704"/>
    <lineage>
        <taxon>Bacteria</taxon>
        <taxon>Pseudomonadati</taxon>
        <taxon>Acidobacteriota</taxon>
        <taxon>Terriglobia</taxon>
        <taxon>Terriglobales</taxon>
        <taxon>Acidobacteriaceae</taxon>
        <taxon>Telmatobacter</taxon>
    </lineage>
</organism>
<dbReference type="RefSeq" id="WP_348265282.1">
    <property type="nucleotide sequence ID" value="NZ_CP121196.1"/>
</dbReference>
<sequence>MTDQNIQDGAPIASALPPTSRNHLPIARTVETLADLLTAIGNNPPSYFQMLRSTVARIVSFQLRPADQITLDAIYVSREGFRPFLEKNKYKENSIRAYVNYLRILLEAAEALGWKPLARISEQWQDVLNRASHVGCFGIAKWLSQKKTNPSDVTPADTDCWLALKIQQGTTYRTAKSRVNKLWRILADRGYNKNAPAVYLNREKYGISLYAFPTMLRSEVTELLRWKCSEYEPDRPKRAKIRKVSALRLQHSFSTLYGYVVNIRKTPGIASLAALLQRHLVSDYVTWSLNERKKQGASFVTQIAAIQAAVSNHPAYKSLDWTWLKQIQEGIPCDSIEEVKKRKAQKYLDYSVVDKIPEKIRAIRGQNSKTSKLAAALLVLEELLIKWLLILPWRQRNIRECRIGGPNPNLFKGKIPPFSLIDKPGWATEEEARNPDAEFWQFRFSKEETKTGVFVHALVPRPLIGRLQEYLTEYRPSILNGGECDTLFVSSVGTPMSAEYVGSLISDITLRYGGRRVTPHLFRDIVAFAWLKAHPKDYLTLSKMLWHKNVSTTINYYGSRFNEASGCVAMETWIEEREARTNGLR</sequence>
<dbReference type="EMBL" id="CP121196">
    <property type="protein sequence ID" value="XBH20057.1"/>
    <property type="molecule type" value="Genomic_DNA"/>
</dbReference>
<evidence type="ECO:0000256" key="1">
    <source>
        <dbReference type="ARBA" id="ARBA00023172"/>
    </source>
</evidence>
<accession>A0AAU7DSP9</accession>
<dbReference type="InterPro" id="IPR013762">
    <property type="entry name" value="Integrase-like_cat_sf"/>
</dbReference>
<name>A0AAU7DSP9_9BACT</name>
<evidence type="ECO:0000313" key="3">
    <source>
        <dbReference type="EMBL" id="XBH20057.1"/>
    </source>
</evidence>
<feature type="domain" description="Tyr recombinase" evidence="2">
    <location>
        <begin position="343"/>
        <end position="570"/>
    </location>
</feature>
<evidence type="ECO:0000259" key="2">
    <source>
        <dbReference type="PROSITE" id="PS51898"/>
    </source>
</evidence>
<proteinExistence type="predicted"/>
<gene>
    <name evidence="3" type="ORF">P8935_12215</name>
</gene>
<dbReference type="InterPro" id="IPR002104">
    <property type="entry name" value="Integrase_catalytic"/>
</dbReference>
<dbReference type="Pfam" id="PF00589">
    <property type="entry name" value="Phage_integrase"/>
    <property type="match status" value="1"/>
</dbReference>
<dbReference type="Gene3D" id="1.10.443.10">
    <property type="entry name" value="Intergrase catalytic core"/>
    <property type="match status" value="1"/>
</dbReference>
<dbReference type="SUPFAM" id="SSF56349">
    <property type="entry name" value="DNA breaking-rejoining enzymes"/>
    <property type="match status" value="1"/>
</dbReference>
<keyword evidence="1" id="KW-0233">DNA recombination</keyword>
<dbReference type="InterPro" id="IPR011010">
    <property type="entry name" value="DNA_brk_join_enz"/>
</dbReference>
<dbReference type="PROSITE" id="PS51898">
    <property type="entry name" value="TYR_RECOMBINASE"/>
    <property type="match status" value="1"/>
</dbReference>
<protein>
    <recommendedName>
        <fullName evidence="2">Tyr recombinase domain-containing protein</fullName>
    </recommendedName>
</protein>